<dbReference type="OrthoDB" id="10058185at2759"/>
<proteinExistence type="predicted"/>
<dbReference type="InterPro" id="IPR036291">
    <property type="entry name" value="NAD(P)-bd_dom_sf"/>
</dbReference>
<dbReference type="GO" id="GO:0016616">
    <property type="term" value="F:oxidoreductase activity, acting on the CH-OH group of donors, NAD or NADP as acceptor"/>
    <property type="evidence" value="ECO:0007669"/>
    <property type="project" value="InterPro"/>
</dbReference>
<protein>
    <submittedName>
        <fullName evidence="2">NAD(P)-binding protein</fullName>
    </submittedName>
</protein>
<dbReference type="EMBL" id="MU004324">
    <property type="protein sequence ID" value="KAF2657552.1"/>
    <property type="molecule type" value="Genomic_DNA"/>
</dbReference>
<organism evidence="2 3">
    <name type="scientific">Lophiostoma macrostomum CBS 122681</name>
    <dbReference type="NCBI Taxonomy" id="1314788"/>
    <lineage>
        <taxon>Eukaryota</taxon>
        <taxon>Fungi</taxon>
        <taxon>Dikarya</taxon>
        <taxon>Ascomycota</taxon>
        <taxon>Pezizomycotina</taxon>
        <taxon>Dothideomycetes</taxon>
        <taxon>Pleosporomycetidae</taxon>
        <taxon>Pleosporales</taxon>
        <taxon>Lophiostomataceae</taxon>
        <taxon>Lophiostoma</taxon>
    </lineage>
</organism>
<dbReference type="Proteomes" id="UP000799324">
    <property type="component" value="Unassembled WGS sequence"/>
</dbReference>
<dbReference type="GO" id="GO:0006694">
    <property type="term" value="P:steroid biosynthetic process"/>
    <property type="evidence" value="ECO:0007669"/>
    <property type="project" value="InterPro"/>
</dbReference>
<evidence type="ECO:0000313" key="2">
    <source>
        <dbReference type="EMBL" id="KAF2657552.1"/>
    </source>
</evidence>
<dbReference type="Pfam" id="PF01073">
    <property type="entry name" value="3Beta_HSD"/>
    <property type="match status" value="1"/>
</dbReference>
<name>A0A6A6TD27_9PLEO</name>
<dbReference type="SUPFAM" id="SSF51735">
    <property type="entry name" value="NAD(P)-binding Rossmann-fold domains"/>
    <property type="match status" value="1"/>
</dbReference>
<evidence type="ECO:0000313" key="3">
    <source>
        <dbReference type="Proteomes" id="UP000799324"/>
    </source>
</evidence>
<dbReference type="Gene3D" id="3.40.50.720">
    <property type="entry name" value="NAD(P)-binding Rossmann-like Domain"/>
    <property type="match status" value="1"/>
</dbReference>
<feature type="domain" description="3-beta hydroxysteroid dehydrogenase/isomerase" evidence="1">
    <location>
        <begin position="12"/>
        <end position="264"/>
    </location>
</feature>
<gene>
    <name evidence="2" type="ORF">K491DRAFT_691013</name>
</gene>
<dbReference type="PANTHER" id="PTHR43000">
    <property type="entry name" value="DTDP-D-GLUCOSE 4,6-DEHYDRATASE-RELATED"/>
    <property type="match status" value="1"/>
</dbReference>
<dbReference type="AlphaFoldDB" id="A0A6A6TD27"/>
<keyword evidence="3" id="KW-1185">Reference proteome</keyword>
<accession>A0A6A6TD27</accession>
<dbReference type="InterPro" id="IPR002225">
    <property type="entry name" value="3Beta_OHSteriod_DH/Estase"/>
</dbReference>
<evidence type="ECO:0000259" key="1">
    <source>
        <dbReference type="Pfam" id="PF01073"/>
    </source>
</evidence>
<reference evidence="2" key="1">
    <citation type="journal article" date="2020" name="Stud. Mycol.">
        <title>101 Dothideomycetes genomes: a test case for predicting lifestyles and emergence of pathogens.</title>
        <authorList>
            <person name="Haridas S."/>
            <person name="Albert R."/>
            <person name="Binder M."/>
            <person name="Bloem J."/>
            <person name="Labutti K."/>
            <person name="Salamov A."/>
            <person name="Andreopoulos B."/>
            <person name="Baker S."/>
            <person name="Barry K."/>
            <person name="Bills G."/>
            <person name="Bluhm B."/>
            <person name="Cannon C."/>
            <person name="Castanera R."/>
            <person name="Culley D."/>
            <person name="Daum C."/>
            <person name="Ezra D."/>
            <person name="Gonzalez J."/>
            <person name="Henrissat B."/>
            <person name="Kuo A."/>
            <person name="Liang C."/>
            <person name="Lipzen A."/>
            <person name="Lutzoni F."/>
            <person name="Magnuson J."/>
            <person name="Mondo S."/>
            <person name="Nolan M."/>
            <person name="Ohm R."/>
            <person name="Pangilinan J."/>
            <person name="Park H.-J."/>
            <person name="Ramirez L."/>
            <person name="Alfaro M."/>
            <person name="Sun H."/>
            <person name="Tritt A."/>
            <person name="Yoshinaga Y."/>
            <person name="Zwiers L.-H."/>
            <person name="Turgeon B."/>
            <person name="Goodwin S."/>
            <person name="Spatafora J."/>
            <person name="Crous P."/>
            <person name="Grigoriev I."/>
        </authorList>
    </citation>
    <scope>NUCLEOTIDE SEQUENCE</scope>
    <source>
        <strain evidence="2">CBS 122681</strain>
    </source>
</reference>
<sequence>MESSNIELGSILIIGGAGFLGSYLAQRFHQAGATITIASKRPTSRLDYVKCHTLDLTDEQNVRSVLAEVRPRLILHVATPHHTALPKAFQDCNIKGTSNILRCAAENKDVQALLYTSTIRAISNKTSHLVTEAETVLYDDSSNIDWYSKTKAIADKMVLDANSANLRTASLRVPNLYGGKDNVMNSSMDMLKKGNTEVQLGDNTPLFEFCNIENTVEAHLLAAQALLSNRKGVAGEAFNITDGGPTPWWDFQRKVFAAAGQPADMTKVKTMSFSLLIGAAWIYEWIHWVMVLGRERATFSVVNMKYLRDGNPRLSLEKAKERLGYVPKVDMDEGIKRAVERATSDDLTL</sequence>